<dbReference type="VEuPathDB" id="FungiDB:H310_14232"/>
<gene>
    <name evidence="2" type="ORF">H310_14232</name>
</gene>
<dbReference type="AlphaFoldDB" id="A0A024TAK1"/>
<evidence type="ECO:0008006" key="3">
    <source>
        <dbReference type="Google" id="ProtNLM"/>
    </source>
</evidence>
<evidence type="ECO:0000256" key="1">
    <source>
        <dbReference type="SAM" id="MobiDB-lite"/>
    </source>
</evidence>
<feature type="region of interest" description="Disordered" evidence="1">
    <location>
        <begin position="164"/>
        <end position="189"/>
    </location>
</feature>
<protein>
    <recommendedName>
        <fullName evidence="3">Nitroreductase domain-containing protein</fullName>
    </recommendedName>
</protein>
<dbReference type="EMBL" id="KI914015">
    <property type="protein sequence ID" value="ETV91068.1"/>
    <property type="molecule type" value="Genomic_DNA"/>
</dbReference>
<name>A0A024TAK1_9STRA</name>
<reference evidence="2" key="1">
    <citation type="submission" date="2013-12" db="EMBL/GenBank/DDBJ databases">
        <title>The Genome Sequence of Aphanomyces invadans NJM9701.</title>
        <authorList>
            <consortium name="The Broad Institute Genomics Platform"/>
            <person name="Russ C."/>
            <person name="Tyler B."/>
            <person name="van West P."/>
            <person name="Dieguez-Uribeondo J."/>
            <person name="Young S.K."/>
            <person name="Zeng Q."/>
            <person name="Gargeya S."/>
            <person name="Fitzgerald M."/>
            <person name="Abouelleil A."/>
            <person name="Alvarado L."/>
            <person name="Chapman S.B."/>
            <person name="Gainer-Dewar J."/>
            <person name="Goldberg J."/>
            <person name="Griggs A."/>
            <person name="Gujja S."/>
            <person name="Hansen M."/>
            <person name="Howarth C."/>
            <person name="Imamovic A."/>
            <person name="Ireland A."/>
            <person name="Larimer J."/>
            <person name="McCowan C."/>
            <person name="Murphy C."/>
            <person name="Pearson M."/>
            <person name="Poon T.W."/>
            <person name="Priest M."/>
            <person name="Roberts A."/>
            <person name="Saif S."/>
            <person name="Shea T."/>
            <person name="Sykes S."/>
            <person name="Wortman J."/>
            <person name="Nusbaum C."/>
            <person name="Birren B."/>
        </authorList>
    </citation>
    <scope>NUCLEOTIDE SEQUENCE [LARGE SCALE GENOMIC DNA]</scope>
    <source>
        <strain evidence="2">NJM9701</strain>
    </source>
</reference>
<dbReference type="RefSeq" id="XP_008880264.1">
    <property type="nucleotide sequence ID" value="XM_008882042.1"/>
</dbReference>
<organism evidence="2">
    <name type="scientific">Aphanomyces invadans</name>
    <dbReference type="NCBI Taxonomy" id="157072"/>
    <lineage>
        <taxon>Eukaryota</taxon>
        <taxon>Sar</taxon>
        <taxon>Stramenopiles</taxon>
        <taxon>Oomycota</taxon>
        <taxon>Saprolegniomycetes</taxon>
        <taxon>Saprolegniales</taxon>
        <taxon>Verrucalvaceae</taxon>
        <taxon>Aphanomyces</taxon>
    </lineage>
</organism>
<evidence type="ECO:0000313" key="2">
    <source>
        <dbReference type="EMBL" id="ETV91068.1"/>
    </source>
</evidence>
<sequence>MAALHHDKDAWFFRQGQLDRRFWNRRHENASLRRPHLVHAGDFFNFHRLADLLLQCSCLDRAKTTKLGASRDGAVPAALVLNDAERYIFISVETERPAPGEQLHNPVRAFVGFGLGNALEMAIAMGLRMTVLVGFARNIIHPLRRPERDEILVERLDRTEVCGRKHAEGSTGPGIGAHREVGARRAGHG</sequence>
<accession>A0A024TAK1</accession>
<proteinExistence type="predicted"/>
<dbReference type="GeneID" id="20091282"/>